<dbReference type="InterPro" id="IPR006551">
    <property type="entry name" value="Polynucleotide_phosphatase"/>
</dbReference>
<gene>
    <name evidence="2" type="ORF">MKZ38_008239</name>
</gene>
<dbReference type="GO" id="GO:0046403">
    <property type="term" value="F:polynucleotide 3'-phosphatase activity"/>
    <property type="evidence" value="ECO:0007669"/>
    <property type="project" value="TreeGrafter"/>
</dbReference>
<dbReference type="PANTHER" id="PTHR12083">
    <property type="entry name" value="BIFUNCTIONAL POLYNUCLEOTIDE PHOSPHATASE/KINASE"/>
    <property type="match status" value="1"/>
</dbReference>
<proteinExistence type="predicted"/>
<evidence type="ECO:0000313" key="2">
    <source>
        <dbReference type="EMBL" id="KAJ2893772.1"/>
    </source>
</evidence>
<reference evidence="2" key="1">
    <citation type="submission" date="2022-07" db="EMBL/GenBank/DDBJ databases">
        <title>Draft genome sequence of Zalerion maritima ATCC 34329, a (micro)plastics degrading marine fungus.</title>
        <authorList>
            <person name="Paco A."/>
            <person name="Goncalves M.F.M."/>
            <person name="Rocha-Santos T.A.P."/>
            <person name="Alves A."/>
        </authorList>
    </citation>
    <scope>NUCLEOTIDE SEQUENCE</scope>
    <source>
        <strain evidence="2">ATCC 34329</strain>
    </source>
</reference>
<dbReference type="FunFam" id="3.40.50.1000:FF:000078">
    <property type="entry name" value="Bifunctional polynucleotide phosphatase/kinase"/>
    <property type="match status" value="1"/>
</dbReference>
<dbReference type="InterPro" id="IPR036412">
    <property type="entry name" value="HAD-like_sf"/>
</dbReference>
<name>A0AAD5WMU6_9PEZI</name>
<dbReference type="GO" id="GO:0006281">
    <property type="term" value="P:DNA repair"/>
    <property type="evidence" value="ECO:0007669"/>
    <property type="project" value="TreeGrafter"/>
</dbReference>
<dbReference type="InterPro" id="IPR013954">
    <property type="entry name" value="PNK3P"/>
</dbReference>
<accession>A0AAD5WMU6</accession>
<dbReference type="NCBIfam" id="TIGR01664">
    <property type="entry name" value="DNA-3'-Pase"/>
    <property type="match status" value="1"/>
</dbReference>
<dbReference type="Proteomes" id="UP001201980">
    <property type="component" value="Unassembled WGS sequence"/>
</dbReference>
<evidence type="ECO:0000256" key="1">
    <source>
        <dbReference type="SAM" id="MobiDB-lite"/>
    </source>
</evidence>
<dbReference type="PANTHER" id="PTHR12083:SF9">
    <property type="entry name" value="BIFUNCTIONAL POLYNUCLEOTIDE PHOSPHATASE_KINASE"/>
    <property type="match status" value="1"/>
</dbReference>
<dbReference type="NCBIfam" id="TIGR01662">
    <property type="entry name" value="HAD-SF-IIIA"/>
    <property type="match status" value="1"/>
</dbReference>
<dbReference type="Pfam" id="PF08645">
    <property type="entry name" value="PNK3P"/>
    <property type="match status" value="1"/>
</dbReference>
<dbReference type="InterPro" id="IPR023214">
    <property type="entry name" value="HAD_sf"/>
</dbReference>
<dbReference type="InterPro" id="IPR027417">
    <property type="entry name" value="P-loop_NTPase"/>
</dbReference>
<dbReference type="GO" id="GO:0003690">
    <property type="term" value="F:double-stranded DNA binding"/>
    <property type="evidence" value="ECO:0007669"/>
    <property type="project" value="TreeGrafter"/>
</dbReference>
<dbReference type="SUPFAM" id="SSF56784">
    <property type="entry name" value="HAD-like"/>
    <property type="match status" value="1"/>
</dbReference>
<dbReference type="SUPFAM" id="SSF52540">
    <property type="entry name" value="P-loop containing nucleoside triphosphate hydrolases"/>
    <property type="match status" value="1"/>
</dbReference>
<dbReference type="GO" id="GO:0046404">
    <property type="term" value="F:ATP-dependent polydeoxyribonucleotide 5'-hydroxyl-kinase activity"/>
    <property type="evidence" value="ECO:0007669"/>
    <property type="project" value="TreeGrafter"/>
</dbReference>
<evidence type="ECO:0000313" key="3">
    <source>
        <dbReference type="Proteomes" id="UP001201980"/>
    </source>
</evidence>
<feature type="region of interest" description="Disordered" evidence="1">
    <location>
        <begin position="725"/>
        <end position="751"/>
    </location>
</feature>
<organism evidence="2 3">
    <name type="scientific">Zalerion maritima</name>
    <dbReference type="NCBI Taxonomy" id="339359"/>
    <lineage>
        <taxon>Eukaryota</taxon>
        <taxon>Fungi</taxon>
        <taxon>Dikarya</taxon>
        <taxon>Ascomycota</taxon>
        <taxon>Pezizomycotina</taxon>
        <taxon>Sordariomycetes</taxon>
        <taxon>Lulworthiomycetidae</taxon>
        <taxon>Lulworthiales</taxon>
        <taxon>Lulworthiaceae</taxon>
        <taxon>Zalerion</taxon>
    </lineage>
</organism>
<dbReference type="Gene3D" id="3.40.50.1000">
    <property type="entry name" value="HAD superfamily/HAD-like"/>
    <property type="match status" value="1"/>
</dbReference>
<dbReference type="AlphaFoldDB" id="A0AAD5WMU6"/>
<sequence>MSSSSSLKRKADQLVSPPLVKRKIQSTTSKHAVASFFTPTSQKPKSRTVWSERAPNEGAPATLLVGRYNSQEPQQSNSKVAAFDLDSTLISTASGKKHADDPADWKWWDPIVPTKLRQLHSDGYHIVIFSNQGGMTLHPDPKSKAPKKFTAERIPKFKAKVNAILSALNLTSVTIYAATGKDIFRKPRPGMWTAMCDDLKTKPEAVQIDASFFIGDAGGRTAVVKEGAKKAGTIPKDFSCSDRNFAHNVGIRFQTPEEYFHGHQPRAFVRDVDLEKYTFAGGRPKDKADIFTQGQEKEIVIFCGSPGAGKSTFYWKHLESLGYARVNQDILKSKDRCFKAAREHLDEGDSVAVDNTNADPDTRGQWISLAGKHGVPIRCVWFKTPIALCEHNDAVRGLNSHLNPESREILPKLAFNGFASRFKEPKLVEGFKEIVEIDFSFNGTEEEHKTFARFAYLLYDIRFLIWIHCAGQSSPLSPRAHRVRVYMFEPPTPSSREESSSYSLYNEQRPQNLDYEKVHFEGGELPDKISYSADNSGACVFINALRDVVVLEGRLLLATRIFRGFCDSPSTGTVSGYGDEEWDALGRDVQPLDGDEAKAERYGNTMKAVGMAVWKRTEQEGELVQKRARASCLRTIWRPSPGIQATGLPTNLCYITMNGDEEGIDKAVSEPTAPGLKCRPCPWPEFLLEFPDLPKIWLSVDMPSLVGVGNNTRFREAEDLLIHSPSTTASGHSSSAWTTRPPVATFSPPPL</sequence>
<dbReference type="Gene3D" id="3.40.50.300">
    <property type="entry name" value="P-loop containing nucleotide triphosphate hydrolases"/>
    <property type="match status" value="1"/>
</dbReference>
<protein>
    <recommendedName>
        <fullName evidence="4">Bifunctional polynucleotide phosphatase/kinase</fullName>
    </recommendedName>
</protein>
<dbReference type="FunFam" id="3.40.50.300:FF:000737">
    <property type="entry name" value="Bifunctional polynucleotide phosphatase/kinase"/>
    <property type="match status" value="1"/>
</dbReference>
<keyword evidence="3" id="KW-1185">Reference proteome</keyword>
<feature type="region of interest" description="Disordered" evidence="1">
    <location>
        <begin position="1"/>
        <end position="53"/>
    </location>
</feature>
<dbReference type="EMBL" id="JAKWBI020000567">
    <property type="protein sequence ID" value="KAJ2893772.1"/>
    <property type="molecule type" value="Genomic_DNA"/>
</dbReference>
<comment type="caution">
    <text evidence="2">The sequence shown here is derived from an EMBL/GenBank/DDBJ whole genome shotgun (WGS) entry which is preliminary data.</text>
</comment>
<feature type="compositionally biased region" description="Low complexity" evidence="1">
    <location>
        <begin position="725"/>
        <end position="739"/>
    </location>
</feature>
<evidence type="ECO:0008006" key="4">
    <source>
        <dbReference type="Google" id="ProtNLM"/>
    </source>
</evidence>
<dbReference type="InterPro" id="IPR006549">
    <property type="entry name" value="HAD-SF_hydro_IIIA"/>
</dbReference>
<dbReference type="Pfam" id="PF13671">
    <property type="entry name" value="AAA_33"/>
    <property type="match status" value="2"/>
</dbReference>